<keyword evidence="2" id="KW-1185">Reference proteome</keyword>
<dbReference type="EMBL" id="JAPDFW010000069">
    <property type="protein sequence ID" value="KAJ5074685.1"/>
    <property type="molecule type" value="Genomic_DNA"/>
</dbReference>
<evidence type="ECO:0000313" key="1">
    <source>
        <dbReference type="EMBL" id="KAJ5074685.1"/>
    </source>
</evidence>
<gene>
    <name evidence="1" type="ORF">M0811_08040</name>
</gene>
<name>A0A9Q0LMU8_ANAIG</name>
<evidence type="ECO:0000313" key="2">
    <source>
        <dbReference type="Proteomes" id="UP001149090"/>
    </source>
</evidence>
<dbReference type="AlphaFoldDB" id="A0A9Q0LMU8"/>
<sequence>MIFIETDLIPQEEQFEEIEQQEIEEEFDSDFLDQLDFSSLSLTTKPRMVSPQPSKNVSFFSSIDPDQFNNNSHLLSITPPERSFNPLIMDYHFKNHFHNKFSNRNDLQKFSVTSFVN</sequence>
<accession>A0A9Q0LMU8</accession>
<comment type="caution">
    <text evidence="1">The sequence shown here is derived from an EMBL/GenBank/DDBJ whole genome shotgun (WGS) entry which is preliminary data.</text>
</comment>
<proteinExistence type="predicted"/>
<organism evidence="1 2">
    <name type="scientific">Anaeramoeba ignava</name>
    <name type="common">Anaerobic marine amoeba</name>
    <dbReference type="NCBI Taxonomy" id="1746090"/>
    <lineage>
        <taxon>Eukaryota</taxon>
        <taxon>Metamonada</taxon>
        <taxon>Anaeramoebidae</taxon>
        <taxon>Anaeramoeba</taxon>
    </lineage>
</organism>
<dbReference type="Proteomes" id="UP001149090">
    <property type="component" value="Unassembled WGS sequence"/>
</dbReference>
<reference evidence="1" key="1">
    <citation type="submission" date="2022-10" db="EMBL/GenBank/DDBJ databases">
        <title>Novel sulphate-reducing endosymbionts in the free-living metamonad Anaeramoeba.</title>
        <authorList>
            <person name="Jerlstrom-Hultqvist J."/>
            <person name="Cepicka I."/>
            <person name="Gallot-Lavallee L."/>
            <person name="Salas-Leiva D."/>
            <person name="Curtis B.A."/>
            <person name="Zahonova K."/>
            <person name="Pipaliya S."/>
            <person name="Dacks J."/>
            <person name="Roger A.J."/>
        </authorList>
    </citation>
    <scope>NUCLEOTIDE SEQUENCE</scope>
    <source>
        <strain evidence="1">BMAN</strain>
    </source>
</reference>
<protein>
    <submittedName>
        <fullName evidence="1">Uncharacterized protein</fullName>
    </submittedName>
</protein>